<protein>
    <recommendedName>
        <fullName evidence="8">Coactosin-like protein</fullName>
    </recommendedName>
</protein>
<dbReference type="GO" id="GO:0030833">
    <property type="term" value="P:regulation of actin filament polymerization"/>
    <property type="evidence" value="ECO:0007669"/>
    <property type="project" value="TreeGrafter"/>
</dbReference>
<evidence type="ECO:0000256" key="6">
    <source>
        <dbReference type="ARBA" id="ARBA00058385"/>
    </source>
</evidence>
<proteinExistence type="inferred from homology"/>
<reference evidence="10" key="1">
    <citation type="journal article" date="2012" name="Nature">
        <title>The oyster genome reveals stress adaptation and complexity of shell formation.</title>
        <authorList>
            <person name="Zhang G."/>
            <person name="Fang X."/>
            <person name="Guo X."/>
            <person name="Li L."/>
            <person name="Luo R."/>
            <person name="Xu F."/>
            <person name="Yang P."/>
            <person name="Zhang L."/>
            <person name="Wang X."/>
            <person name="Qi H."/>
            <person name="Xiong Z."/>
            <person name="Que H."/>
            <person name="Xie Y."/>
            <person name="Holland P.W."/>
            <person name="Paps J."/>
            <person name="Zhu Y."/>
            <person name="Wu F."/>
            <person name="Chen Y."/>
            <person name="Wang J."/>
            <person name="Peng C."/>
            <person name="Meng J."/>
            <person name="Yang L."/>
            <person name="Liu J."/>
            <person name="Wen B."/>
            <person name="Zhang N."/>
            <person name="Huang Z."/>
            <person name="Zhu Q."/>
            <person name="Feng Y."/>
            <person name="Mount A."/>
            <person name="Hedgecock D."/>
            <person name="Xu Z."/>
            <person name="Liu Y."/>
            <person name="Domazet-Loso T."/>
            <person name="Du Y."/>
            <person name="Sun X."/>
            <person name="Zhang S."/>
            <person name="Liu B."/>
            <person name="Cheng P."/>
            <person name="Jiang X."/>
            <person name="Li J."/>
            <person name="Fan D."/>
            <person name="Wang W."/>
            <person name="Fu W."/>
            <person name="Wang T."/>
            <person name="Wang B."/>
            <person name="Zhang J."/>
            <person name="Peng Z."/>
            <person name="Li Y."/>
            <person name="Li N."/>
            <person name="Wang J."/>
            <person name="Chen M."/>
            <person name="He Y."/>
            <person name="Tan F."/>
            <person name="Song X."/>
            <person name="Zheng Q."/>
            <person name="Huang R."/>
            <person name="Yang H."/>
            <person name="Du X."/>
            <person name="Chen L."/>
            <person name="Yang M."/>
            <person name="Gaffney P.M."/>
            <person name="Wang S."/>
            <person name="Luo L."/>
            <person name="She Z."/>
            <person name="Ming Y."/>
            <person name="Huang W."/>
            <person name="Zhang S."/>
            <person name="Huang B."/>
            <person name="Zhang Y."/>
            <person name="Qu T."/>
            <person name="Ni P."/>
            <person name="Miao G."/>
            <person name="Wang J."/>
            <person name="Wang Q."/>
            <person name="Steinberg C.E."/>
            <person name="Wang H."/>
            <person name="Li N."/>
            <person name="Qian L."/>
            <person name="Zhang G."/>
            <person name="Li Y."/>
            <person name="Yang H."/>
            <person name="Liu X."/>
            <person name="Wang J."/>
            <person name="Yin Y."/>
            <person name="Wang J."/>
        </authorList>
    </citation>
    <scope>NUCLEOTIDE SEQUENCE [LARGE SCALE GENOMIC DNA]</scope>
    <source>
        <strain evidence="10">05x7-T-G4-1.051#20</strain>
    </source>
</reference>
<keyword evidence="4" id="KW-0206">Cytoskeleton</keyword>
<dbReference type="AlphaFoldDB" id="K1QJC6"/>
<evidence type="ECO:0000259" key="9">
    <source>
        <dbReference type="PROSITE" id="PS51263"/>
    </source>
</evidence>
<comment type="subunit">
    <text evidence="7">Interacts with 5-lipoxygenase (ALOX5/5LO) in a calcium-independent manner. Binds to F-actin with a stoichiometry of 1:2.</text>
</comment>
<dbReference type="CDD" id="cd11282">
    <property type="entry name" value="ADF_coactosin_like"/>
    <property type="match status" value="1"/>
</dbReference>
<dbReference type="FunCoup" id="K1QJC6">
    <property type="interactions" value="449"/>
</dbReference>
<accession>K1QJC6</accession>
<dbReference type="SUPFAM" id="SSF55753">
    <property type="entry name" value="Actin depolymerizing proteins"/>
    <property type="match status" value="1"/>
</dbReference>
<dbReference type="Pfam" id="PF00241">
    <property type="entry name" value="Cofilin_ADF"/>
    <property type="match status" value="1"/>
</dbReference>
<dbReference type="EMBL" id="JH818091">
    <property type="protein sequence ID" value="EKC36857.1"/>
    <property type="molecule type" value="Genomic_DNA"/>
</dbReference>
<gene>
    <name evidence="10" type="ORF">CGI_10027046</name>
</gene>
<dbReference type="SMART" id="SM00102">
    <property type="entry name" value="ADF"/>
    <property type="match status" value="1"/>
</dbReference>
<dbReference type="HOGENOM" id="CLU_129657_1_0_1"/>
<evidence type="ECO:0000256" key="5">
    <source>
        <dbReference type="ARBA" id="ARBA00038052"/>
    </source>
</evidence>
<dbReference type="InterPro" id="IPR002108">
    <property type="entry name" value="ADF-H"/>
</dbReference>
<dbReference type="GO" id="GO:0051015">
    <property type="term" value="F:actin filament binding"/>
    <property type="evidence" value="ECO:0007669"/>
    <property type="project" value="TreeGrafter"/>
</dbReference>
<evidence type="ECO:0000256" key="8">
    <source>
        <dbReference type="ARBA" id="ARBA00068121"/>
    </source>
</evidence>
<dbReference type="GO" id="GO:0030864">
    <property type="term" value="C:cortical actin cytoskeleton"/>
    <property type="evidence" value="ECO:0007669"/>
    <property type="project" value="TreeGrafter"/>
</dbReference>
<feature type="domain" description="ADF-H" evidence="9">
    <location>
        <begin position="1"/>
        <end position="129"/>
    </location>
</feature>
<dbReference type="PANTHER" id="PTHR10829">
    <property type="entry name" value="CORTACTIN AND DREBRIN"/>
    <property type="match status" value="1"/>
</dbReference>
<dbReference type="PANTHER" id="PTHR10829:SF29">
    <property type="entry name" value="COACTOSIN-LIKE PROTEIN"/>
    <property type="match status" value="1"/>
</dbReference>
<comment type="function">
    <text evidence="6">Binds to F-actin in a calcium-independent manner. Has no direct effect on actin depolymerization. Acts as a chaperone for ALOX5 (5LO), influencing both its stability and activity in leukotrienes synthesis.</text>
</comment>
<dbReference type="InParanoid" id="K1QJC6"/>
<dbReference type="FunFam" id="3.40.20.10:FF:000018">
    <property type="entry name" value="Coactosin-like 1"/>
    <property type="match status" value="1"/>
</dbReference>
<name>K1QJC6_MAGGI</name>
<comment type="subcellular location">
    <subcellularLocation>
        <location evidence="1">Cytoplasm</location>
        <location evidence="1">Cytoskeleton</location>
    </subcellularLocation>
</comment>
<dbReference type="GO" id="GO:0030427">
    <property type="term" value="C:site of polarized growth"/>
    <property type="evidence" value="ECO:0007669"/>
    <property type="project" value="TreeGrafter"/>
</dbReference>
<evidence type="ECO:0000256" key="4">
    <source>
        <dbReference type="ARBA" id="ARBA00023212"/>
    </source>
</evidence>
<sequence length="142" mass="15854">MANIDKQTIRDAYEEVRNDSNDTNWAVLKYDGSHIVLGSTGSSFEDFASNFTDDDRVYGFLRVIAGDELSKRTKFALIVWLGKNVSGIKRARMGTDKSSVKEVIRSYAVELMINEKSELNEDFIREAIVKAGGANYGTGTRD</sequence>
<dbReference type="InterPro" id="IPR029006">
    <property type="entry name" value="ADF-H/Gelsolin-like_dom_sf"/>
</dbReference>
<comment type="similarity">
    <text evidence="5">Belongs to the actin-binding proteins ADF family. Coactosin subfamily.</text>
</comment>
<evidence type="ECO:0000256" key="3">
    <source>
        <dbReference type="ARBA" id="ARBA00023203"/>
    </source>
</evidence>
<keyword evidence="3" id="KW-0009">Actin-binding</keyword>
<keyword evidence="2" id="KW-0963">Cytoplasm</keyword>
<evidence type="ECO:0000313" key="10">
    <source>
        <dbReference type="EMBL" id="EKC36857.1"/>
    </source>
</evidence>
<evidence type="ECO:0000256" key="2">
    <source>
        <dbReference type="ARBA" id="ARBA00022490"/>
    </source>
</evidence>
<dbReference type="GO" id="GO:0005884">
    <property type="term" value="C:actin filament"/>
    <property type="evidence" value="ECO:0007669"/>
    <property type="project" value="TreeGrafter"/>
</dbReference>
<evidence type="ECO:0000256" key="7">
    <source>
        <dbReference type="ARBA" id="ARBA00062335"/>
    </source>
</evidence>
<evidence type="ECO:0000256" key="1">
    <source>
        <dbReference type="ARBA" id="ARBA00004245"/>
    </source>
</evidence>
<dbReference type="PROSITE" id="PS51263">
    <property type="entry name" value="ADF_H"/>
    <property type="match status" value="1"/>
</dbReference>
<organism evidence="10">
    <name type="scientific">Magallana gigas</name>
    <name type="common">Pacific oyster</name>
    <name type="synonym">Crassostrea gigas</name>
    <dbReference type="NCBI Taxonomy" id="29159"/>
    <lineage>
        <taxon>Eukaryota</taxon>
        <taxon>Metazoa</taxon>
        <taxon>Spiralia</taxon>
        <taxon>Lophotrochozoa</taxon>
        <taxon>Mollusca</taxon>
        <taxon>Bivalvia</taxon>
        <taxon>Autobranchia</taxon>
        <taxon>Pteriomorphia</taxon>
        <taxon>Ostreida</taxon>
        <taxon>Ostreoidea</taxon>
        <taxon>Ostreidae</taxon>
        <taxon>Magallana</taxon>
    </lineage>
</organism>
<dbReference type="Gene3D" id="3.40.20.10">
    <property type="entry name" value="Severin"/>
    <property type="match status" value="1"/>
</dbReference>